<gene>
    <name evidence="1" type="ORF">SDC9_200335</name>
</gene>
<sequence>MRICSAAVGDVCRVLNAAYSFGELFYGIAEIALNQYLHGIYRRTAQSRYKQISHVVQHYIAASRDSGKGNGRSAARHVRSRGCFHWMQMVEDNPCAGIQRVTHAFHLIMRGAEQSVVII</sequence>
<reference evidence="1" key="1">
    <citation type="submission" date="2019-08" db="EMBL/GenBank/DDBJ databases">
        <authorList>
            <person name="Kucharzyk K."/>
            <person name="Murdoch R.W."/>
            <person name="Higgins S."/>
            <person name="Loffler F."/>
        </authorList>
    </citation>
    <scope>NUCLEOTIDE SEQUENCE</scope>
</reference>
<proteinExistence type="predicted"/>
<dbReference type="AlphaFoldDB" id="A0A645IZP4"/>
<dbReference type="EMBL" id="VSSQ01119005">
    <property type="protein sequence ID" value="MPN52673.1"/>
    <property type="molecule type" value="Genomic_DNA"/>
</dbReference>
<organism evidence="1">
    <name type="scientific">bioreactor metagenome</name>
    <dbReference type="NCBI Taxonomy" id="1076179"/>
    <lineage>
        <taxon>unclassified sequences</taxon>
        <taxon>metagenomes</taxon>
        <taxon>ecological metagenomes</taxon>
    </lineage>
</organism>
<evidence type="ECO:0000313" key="1">
    <source>
        <dbReference type="EMBL" id="MPN52673.1"/>
    </source>
</evidence>
<accession>A0A645IZP4</accession>
<name>A0A645IZP4_9ZZZZ</name>
<protein>
    <submittedName>
        <fullName evidence="1">Uncharacterized protein</fullName>
    </submittedName>
</protein>
<comment type="caution">
    <text evidence="1">The sequence shown here is derived from an EMBL/GenBank/DDBJ whole genome shotgun (WGS) entry which is preliminary data.</text>
</comment>